<reference evidence="1" key="1">
    <citation type="submission" date="2020-07" db="EMBL/GenBank/DDBJ databases">
        <title>Ethylene signaling mediates host invasion by parasitic plants.</title>
        <authorList>
            <person name="Yoshida S."/>
        </authorList>
    </citation>
    <scope>NUCLEOTIDE SEQUENCE</scope>
    <source>
        <strain evidence="1">Okayama</strain>
    </source>
</reference>
<evidence type="ECO:0000313" key="2">
    <source>
        <dbReference type="Proteomes" id="UP000653305"/>
    </source>
</evidence>
<accession>A0A830B6F5</accession>
<dbReference type="AlphaFoldDB" id="A0A830B6F5"/>
<gene>
    <name evidence="1" type="ORF">PHJA_000163800</name>
</gene>
<keyword evidence="2" id="KW-1185">Reference proteome</keyword>
<name>A0A830B6F5_9LAMI</name>
<protein>
    <submittedName>
        <fullName evidence="1">Protein ycf2</fullName>
    </submittedName>
</protein>
<comment type="caution">
    <text evidence="1">The sequence shown here is derived from an EMBL/GenBank/DDBJ whole genome shotgun (WGS) entry which is preliminary data.</text>
</comment>
<dbReference type="EMBL" id="BMAC01000016">
    <property type="protein sequence ID" value="GFP80204.1"/>
    <property type="molecule type" value="Genomic_DNA"/>
</dbReference>
<sequence>MSTIQSNDMFIISFQETIWLFLCKIVLEFICDNFARIFSLVWGRIRTNHNF</sequence>
<proteinExistence type="predicted"/>
<dbReference type="Proteomes" id="UP000653305">
    <property type="component" value="Unassembled WGS sequence"/>
</dbReference>
<evidence type="ECO:0000313" key="1">
    <source>
        <dbReference type="EMBL" id="GFP80204.1"/>
    </source>
</evidence>
<organism evidence="1 2">
    <name type="scientific">Phtheirospermum japonicum</name>
    <dbReference type="NCBI Taxonomy" id="374723"/>
    <lineage>
        <taxon>Eukaryota</taxon>
        <taxon>Viridiplantae</taxon>
        <taxon>Streptophyta</taxon>
        <taxon>Embryophyta</taxon>
        <taxon>Tracheophyta</taxon>
        <taxon>Spermatophyta</taxon>
        <taxon>Magnoliopsida</taxon>
        <taxon>eudicotyledons</taxon>
        <taxon>Gunneridae</taxon>
        <taxon>Pentapetalae</taxon>
        <taxon>asterids</taxon>
        <taxon>lamiids</taxon>
        <taxon>Lamiales</taxon>
        <taxon>Orobanchaceae</taxon>
        <taxon>Orobanchaceae incertae sedis</taxon>
        <taxon>Phtheirospermum</taxon>
    </lineage>
</organism>